<proteinExistence type="predicted"/>
<keyword evidence="1" id="KW-0732">Signal</keyword>
<dbReference type="Proteomes" id="UP000887540">
    <property type="component" value="Unplaced"/>
</dbReference>
<dbReference type="AlphaFoldDB" id="A0A914EEI3"/>
<accession>A0A914EEI3</accession>
<name>A0A914EEI3_9BILA</name>
<evidence type="ECO:0000256" key="1">
    <source>
        <dbReference type="SAM" id="SignalP"/>
    </source>
</evidence>
<reference evidence="3" key="1">
    <citation type="submission" date="2022-11" db="UniProtKB">
        <authorList>
            <consortium name="WormBaseParasite"/>
        </authorList>
    </citation>
    <scope>IDENTIFICATION</scope>
</reference>
<organism evidence="2 3">
    <name type="scientific">Acrobeloides nanus</name>
    <dbReference type="NCBI Taxonomy" id="290746"/>
    <lineage>
        <taxon>Eukaryota</taxon>
        <taxon>Metazoa</taxon>
        <taxon>Ecdysozoa</taxon>
        <taxon>Nematoda</taxon>
        <taxon>Chromadorea</taxon>
        <taxon>Rhabditida</taxon>
        <taxon>Tylenchina</taxon>
        <taxon>Cephalobomorpha</taxon>
        <taxon>Cephaloboidea</taxon>
        <taxon>Cephalobidae</taxon>
        <taxon>Acrobeloides</taxon>
    </lineage>
</organism>
<protein>
    <submittedName>
        <fullName evidence="3">Uncharacterized protein</fullName>
    </submittedName>
</protein>
<evidence type="ECO:0000313" key="3">
    <source>
        <dbReference type="WBParaSite" id="ACRNAN_scaffold7499.g22767.t1"/>
    </source>
</evidence>
<feature type="signal peptide" evidence="1">
    <location>
        <begin position="1"/>
        <end position="22"/>
    </location>
</feature>
<feature type="chain" id="PRO_5037425409" evidence="1">
    <location>
        <begin position="23"/>
        <end position="137"/>
    </location>
</feature>
<sequence>MFSKKKILISILLVLVAIYVRKRWKAPGIPAHLLGHRVDFYPEFIDEKTHQELLKILKGMKVFPTNAQDLQFYNTTYEHIGESEPLDPELGCTSRYLVPNAARTLCILPNRFDLAKHFMTYGGIDGLKENFERGKYA</sequence>
<evidence type="ECO:0000313" key="2">
    <source>
        <dbReference type="Proteomes" id="UP000887540"/>
    </source>
</evidence>
<keyword evidence="2" id="KW-1185">Reference proteome</keyword>
<dbReference type="WBParaSite" id="ACRNAN_scaffold7499.g22767.t1">
    <property type="protein sequence ID" value="ACRNAN_scaffold7499.g22767.t1"/>
    <property type="gene ID" value="ACRNAN_scaffold7499.g22767"/>
</dbReference>